<dbReference type="AlphaFoldDB" id="A0A9D4SNW7"/>
<reference evidence="1" key="2">
    <citation type="submission" date="2021-09" db="EMBL/GenBank/DDBJ databases">
        <authorList>
            <person name="Jia N."/>
            <person name="Wang J."/>
            <person name="Shi W."/>
            <person name="Du L."/>
            <person name="Sun Y."/>
            <person name="Zhan W."/>
            <person name="Jiang J."/>
            <person name="Wang Q."/>
            <person name="Zhang B."/>
            <person name="Ji P."/>
            <person name="Sakyi L.B."/>
            <person name="Cui X."/>
            <person name="Yuan T."/>
            <person name="Jiang B."/>
            <person name="Yang W."/>
            <person name="Lam T.T.-Y."/>
            <person name="Chang Q."/>
            <person name="Ding S."/>
            <person name="Wang X."/>
            <person name="Zhu J."/>
            <person name="Ruan X."/>
            <person name="Zhao L."/>
            <person name="Wei J."/>
            <person name="Que T."/>
            <person name="Du C."/>
            <person name="Cheng J."/>
            <person name="Dai P."/>
            <person name="Han X."/>
            <person name="Huang E."/>
            <person name="Gao Y."/>
            <person name="Liu J."/>
            <person name="Shao H."/>
            <person name="Ye R."/>
            <person name="Li L."/>
            <person name="Wei W."/>
            <person name="Wang X."/>
            <person name="Wang C."/>
            <person name="Huo Q."/>
            <person name="Li W."/>
            <person name="Guo W."/>
            <person name="Chen H."/>
            <person name="Chen S."/>
            <person name="Zhou L."/>
            <person name="Zhou L."/>
            <person name="Ni X."/>
            <person name="Tian J."/>
            <person name="Zhou Y."/>
            <person name="Sheng Y."/>
            <person name="Liu T."/>
            <person name="Pan Y."/>
            <person name="Xia L."/>
            <person name="Li J."/>
            <person name="Zhao F."/>
            <person name="Cao W."/>
        </authorList>
    </citation>
    <scope>NUCLEOTIDE SEQUENCE</scope>
    <source>
        <strain evidence="1">Rsan-2018</strain>
        <tissue evidence="1">Larvae</tissue>
    </source>
</reference>
<protein>
    <submittedName>
        <fullName evidence="1">Uncharacterized protein</fullName>
    </submittedName>
</protein>
<comment type="caution">
    <text evidence="1">The sequence shown here is derived from an EMBL/GenBank/DDBJ whole genome shotgun (WGS) entry which is preliminary data.</text>
</comment>
<evidence type="ECO:0000313" key="2">
    <source>
        <dbReference type="Proteomes" id="UP000821837"/>
    </source>
</evidence>
<sequence>MCQKGRSVFDEIAFHLRESIGNDALAATSKSSKLPATTAAHAAKAAASQKAALFYRSCVLAPANADHELARLKDVRRDMGISWPYLYPMHHLTDDVTAALDGARLVLEALVNTSVLWGFPLWFDVAVNLSKPRTVVIETLAGFPHTPHIEAWTRIRAYRSQFERLVRAMYKLFAKSDVVYDNIEPFLRSHW</sequence>
<gene>
    <name evidence="1" type="ORF">HPB52_012973</name>
</gene>
<keyword evidence="2" id="KW-1185">Reference proteome</keyword>
<accession>A0A9D4SNW7</accession>
<reference evidence="1" key="1">
    <citation type="journal article" date="2020" name="Cell">
        <title>Large-Scale Comparative Analyses of Tick Genomes Elucidate Their Genetic Diversity and Vector Capacities.</title>
        <authorList>
            <consortium name="Tick Genome and Microbiome Consortium (TIGMIC)"/>
            <person name="Jia N."/>
            <person name="Wang J."/>
            <person name="Shi W."/>
            <person name="Du L."/>
            <person name="Sun Y."/>
            <person name="Zhan W."/>
            <person name="Jiang J.F."/>
            <person name="Wang Q."/>
            <person name="Zhang B."/>
            <person name="Ji P."/>
            <person name="Bell-Sakyi L."/>
            <person name="Cui X.M."/>
            <person name="Yuan T.T."/>
            <person name="Jiang B.G."/>
            <person name="Yang W.F."/>
            <person name="Lam T.T."/>
            <person name="Chang Q.C."/>
            <person name="Ding S.J."/>
            <person name="Wang X.J."/>
            <person name="Zhu J.G."/>
            <person name="Ruan X.D."/>
            <person name="Zhao L."/>
            <person name="Wei J.T."/>
            <person name="Ye R.Z."/>
            <person name="Que T.C."/>
            <person name="Du C.H."/>
            <person name="Zhou Y.H."/>
            <person name="Cheng J.X."/>
            <person name="Dai P.F."/>
            <person name="Guo W.B."/>
            <person name="Han X.H."/>
            <person name="Huang E.J."/>
            <person name="Li L.F."/>
            <person name="Wei W."/>
            <person name="Gao Y.C."/>
            <person name="Liu J.Z."/>
            <person name="Shao H.Z."/>
            <person name="Wang X."/>
            <person name="Wang C.C."/>
            <person name="Yang T.C."/>
            <person name="Huo Q.B."/>
            <person name="Li W."/>
            <person name="Chen H.Y."/>
            <person name="Chen S.E."/>
            <person name="Zhou L.G."/>
            <person name="Ni X.B."/>
            <person name="Tian J.H."/>
            <person name="Sheng Y."/>
            <person name="Liu T."/>
            <person name="Pan Y.S."/>
            <person name="Xia L.Y."/>
            <person name="Li J."/>
            <person name="Zhao F."/>
            <person name="Cao W.C."/>
        </authorList>
    </citation>
    <scope>NUCLEOTIDE SEQUENCE</scope>
    <source>
        <strain evidence="1">Rsan-2018</strain>
    </source>
</reference>
<evidence type="ECO:0000313" key="1">
    <source>
        <dbReference type="EMBL" id="KAH7935730.1"/>
    </source>
</evidence>
<dbReference type="Proteomes" id="UP000821837">
    <property type="component" value="Unassembled WGS sequence"/>
</dbReference>
<dbReference type="EMBL" id="JABSTV010001255">
    <property type="protein sequence ID" value="KAH7935730.1"/>
    <property type="molecule type" value="Genomic_DNA"/>
</dbReference>
<name>A0A9D4SNW7_RHISA</name>
<organism evidence="1 2">
    <name type="scientific">Rhipicephalus sanguineus</name>
    <name type="common">Brown dog tick</name>
    <name type="synonym">Ixodes sanguineus</name>
    <dbReference type="NCBI Taxonomy" id="34632"/>
    <lineage>
        <taxon>Eukaryota</taxon>
        <taxon>Metazoa</taxon>
        <taxon>Ecdysozoa</taxon>
        <taxon>Arthropoda</taxon>
        <taxon>Chelicerata</taxon>
        <taxon>Arachnida</taxon>
        <taxon>Acari</taxon>
        <taxon>Parasitiformes</taxon>
        <taxon>Ixodida</taxon>
        <taxon>Ixodoidea</taxon>
        <taxon>Ixodidae</taxon>
        <taxon>Rhipicephalinae</taxon>
        <taxon>Rhipicephalus</taxon>
        <taxon>Rhipicephalus</taxon>
    </lineage>
</organism>
<proteinExistence type="predicted"/>